<comment type="caution">
    <text evidence="1">The sequence shown here is derived from an EMBL/GenBank/DDBJ whole genome shotgun (WGS) entry which is preliminary data.</text>
</comment>
<sequence length="80" mass="8487">MAFKADVNAFLRRGHLPYVAVDQPIVGQLYLLAVGQLLAEQAVFVADGAAHRGQIQCRQAVQKAGSQAAQTAVAQTRLGL</sequence>
<organism evidence="1">
    <name type="scientific">bioreactor metagenome</name>
    <dbReference type="NCBI Taxonomy" id="1076179"/>
    <lineage>
        <taxon>unclassified sequences</taxon>
        <taxon>metagenomes</taxon>
        <taxon>ecological metagenomes</taxon>
    </lineage>
</organism>
<accession>A0A645BNL6</accession>
<gene>
    <name evidence="1" type="ORF">SDC9_110264</name>
</gene>
<dbReference type="EMBL" id="VSSQ01019381">
    <property type="protein sequence ID" value="MPM63384.1"/>
    <property type="molecule type" value="Genomic_DNA"/>
</dbReference>
<dbReference type="AlphaFoldDB" id="A0A645BNL6"/>
<reference evidence="1" key="1">
    <citation type="submission" date="2019-08" db="EMBL/GenBank/DDBJ databases">
        <authorList>
            <person name="Kucharzyk K."/>
            <person name="Murdoch R.W."/>
            <person name="Higgins S."/>
            <person name="Loffler F."/>
        </authorList>
    </citation>
    <scope>NUCLEOTIDE SEQUENCE</scope>
</reference>
<proteinExistence type="predicted"/>
<protein>
    <submittedName>
        <fullName evidence="1">Uncharacterized protein</fullName>
    </submittedName>
</protein>
<name>A0A645BNL6_9ZZZZ</name>
<evidence type="ECO:0000313" key="1">
    <source>
        <dbReference type="EMBL" id="MPM63384.1"/>
    </source>
</evidence>